<evidence type="ECO:0000259" key="2">
    <source>
        <dbReference type="Pfam" id="PF05378"/>
    </source>
</evidence>
<dbReference type="Pfam" id="PF01968">
    <property type="entry name" value="Hydantoinase_A"/>
    <property type="match status" value="1"/>
</dbReference>
<dbReference type="GO" id="GO:0005829">
    <property type="term" value="C:cytosol"/>
    <property type="evidence" value="ECO:0007669"/>
    <property type="project" value="TreeGrafter"/>
</dbReference>
<name>A0A239Q178_9RHOB</name>
<feature type="domain" description="Acetophenone carboxylase-like C-terminal" evidence="3">
    <location>
        <begin position="515"/>
        <end position="677"/>
    </location>
</feature>
<accession>A0A239Q178</accession>
<dbReference type="EMBL" id="FZQB01000018">
    <property type="protein sequence ID" value="SNT76321.1"/>
    <property type="molecule type" value="Genomic_DNA"/>
</dbReference>
<organism evidence="4 5">
    <name type="scientific">Paracoccus seriniphilus</name>
    <dbReference type="NCBI Taxonomy" id="184748"/>
    <lineage>
        <taxon>Bacteria</taxon>
        <taxon>Pseudomonadati</taxon>
        <taxon>Pseudomonadota</taxon>
        <taxon>Alphaproteobacteria</taxon>
        <taxon>Rhodobacterales</taxon>
        <taxon>Paracoccaceae</taxon>
        <taxon>Paracoccus</taxon>
    </lineage>
</organism>
<keyword evidence="5" id="KW-1185">Reference proteome</keyword>
<evidence type="ECO:0000313" key="4">
    <source>
        <dbReference type="EMBL" id="SNT76321.1"/>
    </source>
</evidence>
<evidence type="ECO:0000313" key="5">
    <source>
        <dbReference type="Proteomes" id="UP000198307"/>
    </source>
</evidence>
<evidence type="ECO:0000259" key="3">
    <source>
        <dbReference type="Pfam" id="PF19278"/>
    </source>
</evidence>
<dbReference type="GO" id="GO:0017168">
    <property type="term" value="F:5-oxoprolinase (ATP-hydrolyzing) activity"/>
    <property type="evidence" value="ECO:0007669"/>
    <property type="project" value="TreeGrafter"/>
</dbReference>
<protein>
    <submittedName>
        <fullName evidence="4">N-methylhydantoinase A</fullName>
    </submittedName>
</protein>
<dbReference type="GO" id="GO:0006749">
    <property type="term" value="P:glutathione metabolic process"/>
    <property type="evidence" value="ECO:0007669"/>
    <property type="project" value="TreeGrafter"/>
</dbReference>
<feature type="domain" description="Hydantoinase A/oxoprolinase" evidence="1">
    <location>
        <begin position="203"/>
        <end position="497"/>
    </location>
</feature>
<sequence>MNPNIRVGVDIGGTFTDVALQYPGGLATAKVLTNYSKPEQAILDGILKAADAAGVGPAEIGQVIHGTTLVTNSLIERRGAKLAFITTEGFRDVVEMRSENRFEQYDLNLTLPKPLVARKDRFTMKERVAADGSVLLALERAEIEAMVQTILDGGYESVAIGFMHAYANPAHEQMMAEALKAAAPDLSVSISSVISPQMREFERFNTVIANAYVQPQVADYLGRLVARLRDTEIAAPVFMMHSGGGLISVETASAEPVRLLESGPAGGAIFAAEFARAHGLDKVLSFDMGGTTAKICLIEDGRPKTANTFEVARTYRFKKGSGMPVSTPVVEMVEIGAGGGSIASIDAMGRIQVGPRSAASEPGPACYQRGGNEPTVTDANLTLGRLDADNFAGGAIPLSRELALAALDEQLARKLDMPAADAAFGVTEMVDENMANAARVHTVENGRDIEHFTMIAFGGGAPLHACRLCEKLGIDSLIIPPGAGVGSAIGFLKAPFSYEATRGLFQRLDAFDPAMVNAALTELEAEARAFVKEGAGDAETTIRLTAFMRYTGQGWEIPVVLPYTPFNDGDQTMLLQAFEEAYRNLFGRIIDDLPVEVTNWSLTVASVLPDMDKAQRFLTGASMDSDRSREFFDSALRKTVTAREVDRQAITAGAVVEGPAVITESETSTIVTSGYSVIGQGDGSLLLLRKGAMK</sequence>
<proteinExistence type="predicted"/>
<feature type="domain" description="Hydantoinase/oxoprolinase N-terminal" evidence="2">
    <location>
        <begin position="6"/>
        <end position="181"/>
    </location>
</feature>
<reference evidence="4 5" key="1">
    <citation type="submission" date="2017-07" db="EMBL/GenBank/DDBJ databases">
        <authorList>
            <person name="Sun Z.S."/>
            <person name="Albrecht U."/>
            <person name="Echele G."/>
            <person name="Lee C.C."/>
        </authorList>
    </citation>
    <scope>NUCLEOTIDE SEQUENCE [LARGE SCALE GENOMIC DNA]</scope>
    <source>
        <strain evidence="4 5">DSM 14827</strain>
    </source>
</reference>
<evidence type="ECO:0000259" key="1">
    <source>
        <dbReference type="Pfam" id="PF01968"/>
    </source>
</evidence>
<dbReference type="InterPro" id="IPR043129">
    <property type="entry name" value="ATPase_NBD"/>
</dbReference>
<dbReference type="InterPro" id="IPR045079">
    <property type="entry name" value="Oxoprolinase-like"/>
</dbReference>
<dbReference type="SUPFAM" id="SSF53067">
    <property type="entry name" value="Actin-like ATPase domain"/>
    <property type="match status" value="1"/>
</dbReference>
<dbReference type="Proteomes" id="UP000198307">
    <property type="component" value="Unassembled WGS sequence"/>
</dbReference>
<dbReference type="InterPro" id="IPR049517">
    <property type="entry name" value="ACX-like_C"/>
</dbReference>
<dbReference type="Pfam" id="PF19278">
    <property type="entry name" value="Hydant_A_C"/>
    <property type="match status" value="1"/>
</dbReference>
<gene>
    <name evidence="4" type="ORF">SAMN05444959_11830</name>
</gene>
<dbReference type="InterPro" id="IPR002821">
    <property type="entry name" value="Hydantoinase_A"/>
</dbReference>
<dbReference type="AlphaFoldDB" id="A0A239Q178"/>
<dbReference type="PANTHER" id="PTHR11365:SF23">
    <property type="entry name" value="HYPOTHETICAL 5-OXOPROLINASE (EUROFUNG)-RELATED"/>
    <property type="match status" value="1"/>
</dbReference>
<dbReference type="PANTHER" id="PTHR11365">
    <property type="entry name" value="5-OXOPROLINASE RELATED"/>
    <property type="match status" value="1"/>
</dbReference>
<dbReference type="Pfam" id="PF05378">
    <property type="entry name" value="Hydant_A_N"/>
    <property type="match status" value="1"/>
</dbReference>
<dbReference type="InterPro" id="IPR008040">
    <property type="entry name" value="Hydant_A_N"/>
</dbReference>